<sequence>MASFGHKVIRSVFGAAEHVAPRLTGRVAFEIFCRTANPNAPSPGERKAIDQAARFMADARRHCLPLKSGSVTAFDFRPPVGVPSAGTVLVIHGWHSRTEHMRRIVEGFRDAGHRVIALDLPGHGHSSGRRLNMMLAVDAARAAGEWFGPFKAVVGHSFGGAVAVNAAVGSVEGIAPLATERLVLIAAPSSMPSLFQDFGRMLNLGPRSQTAVNDQVERIAGRPLSHYVGSEQLALTPIPTLVIHAPDDREVSADSASMFAAAGDHVRLHWAKGLGHRRILSDPQVVTEAVRFVAEQKEPELVH</sequence>
<dbReference type="OrthoDB" id="9785847at2"/>
<organism evidence="2 3">
    <name type="scientific">Neomesorhizobium albiziae</name>
    <dbReference type="NCBI Taxonomy" id="335020"/>
    <lineage>
        <taxon>Bacteria</taxon>
        <taxon>Pseudomonadati</taxon>
        <taxon>Pseudomonadota</taxon>
        <taxon>Alphaproteobacteria</taxon>
        <taxon>Hyphomicrobiales</taxon>
        <taxon>Phyllobacteriaceae</taxon>
        <taxon>Neomesorhizobium</taxon>
    </lineage>
</organism>
<dbReference type="PANTHER" id="PTHR43798:SF33">
    <property type="entry name" value="HYDROLASE, PUTATIVE (AFU_ORTHOLOGUE AFUA_2G14860)-RELATED"/>
    <property type="match status" value="1"/>
</dbReference>
<protein>
    <submittedName>
        <fullName evidence="2">Lysophospholipase, alpha-beta hydrolase superfamily</fullName>
    </submittedName>
</protein>
<evidence type="ECO:0000313" key="2">
    <source>
        <dbReference type="EMBL" id="SFK35721.1"/>
    </source>
</evidence>
<dbReference type="AlphaFoldDB" id="A0A1I3YWY2"/>
<reference evidence="2 3" key="1">
    <citation type="submission" date="2016-10" db="EMBL/GenBank/DDBJ databases">
        <authorList>
            <person name="Varghese N."/>
            <person name="Submissions S."/>
        </authorList>
    </citation>
    <scope>NUCLEOTIDE SEQUENCE [LARGE SCALE GENOMIC DNA]</scope>
    <source>
        <strain evidence="2 3">DSM 21822</strain>
    </source>
</reference>
<dbReference type="GO" id="GO:0046464">
    <property type="term" value="P:acylglycerol catabolic process"/>
    <property type="evidence" value="ECO:0007669"/>
    <property type="project" value="TreeGrafter"/>
</dbReference>
<dbReference type="Proteomes" id="UP000323300">
    <property type="component" value="Unassembled WGS sequence"/>
</dbReference>
<dbReference type="SUPFAM" id="SSF53474">
    <property type="entry name" value="alpha/beta-Hydrolases"/>
    <property type="match status" value="1"/>
</dbReference>
<dbReference type="PANTHER" id="PTHR43798">
    <property type="entry name" value="MONOACYLGLYCEROL LIPASE"/>
    <property type="match status" value="1"/>
</dbReference>
<feature type="domain" description="AB hydrolase-1" evidence="1">
    <location>
        <begin position="88"/>
        <end position="288"/>
    </location>
</feature>
<dbReference type="RefSeq" id="WP_149760213.1">
    <property type="nucleotide sequence ID" value="NZ_BSPE01000056.1"/>
</dbReference>
<evidence type="ECO:0000313" key="3">
    <source>
        <dbReference type="Proteomes" id="UP000323300"/>
    </source>
</evidence>
<dbReference type="InterPro" id="IPR050266">
    <property type="entry name" value="AB_hydrolase_sf"/>
</dbReference>
<dbReference type="PRINTS" id="PR00111">
    <property type="entry name" value="ABHYDROLASE"/>
</dbReference>
<evidence type="ECO:0000259" key="1">
    <source>
        <dbReference type="Pfam" id="PF12697"/>
    </source>
</evidence>
<dbReference type="EMBL" id="FOSL01000005">
    <property type="protein sequence ID" value="SFK35721.1"/>
    <property type="molecule type" value="Genomic_DNA"/>
</dbReference>
<proteinExistence type="predicted"/>
<dbReference type="GO" id="GO:0016020">
    <property type="term" value="C:membrane"/>
    <property type="evidence" value="ECO:0007669"/>
    <property type="project" value="TreeGrafter"/>
</dbReference>
<dbReference type="InterPro" id="IPR000073">
    <property type="entry name" value="AB_hydrolase_1"/>
</dbReference>
<dbReference type="Gene3D" id="3.40.50.1820">
    <property type="entry name" value="alpha/beta hydrolase"/>
    <property type="match status" value="1"/>
</dbReference>
<dbReference type="InterPro" id="IPR029058">
    <property type="entry name" value="AB_hydrolase_fold"/>
</dbReference>
<keyword evidence="3" id="KW-1185">Reference proteome</keyword>
<dbReference type="Pfam" id="PF12697">
    <property type="entry name" value="Abhydrolase_6"/>
    <property type="match status" value="1"/>
</dbReference>
<accession>A0A1I3YWY2</accession>
<keyword evidence="2" id="KW-0378">Hydrolase</keyword>
<gene>
    <name evidence="2" type="ORF">SAMN04488498_105189</name>
</gene>
<name>A0A1I3YWY2_9HYPH</name>
<dbReference type="GO" id="GO:0047372">
    <property type="term" value="F:monoacylglycerol lipase activity"/>
    <property type="evidence" value="ECO:0007669"/>
    <property type="project" value="TreeGrafter"/>
</dbReference>